<dbReference type="GO" id="GO:0051536">
    <property type="term" value="F:iron-sulfur cluster binding"/>
    <property type="evidence" value="ECO:0007669"/>
    <property type="project" value="UniProtKB-KW"/>
</dbReference>
<dbReference type="PANTHER" id="PTHR43432">
    <property type="entry name" value="SLR0285 PROTEIN"/>
    <property type="match status" value="1"/>
</dbReference>
<evidence type="ECO:0000256" key="2">
    <source>
        <dbReference type="ARBA" id="ARBA00023004"/>
    </source>
</evidence>
<proteinExistence type="predicted"/>
<keyword evidence="1" id="KW-0479">Metal-binding</keyword>
<keyword evidence="2" id="KW-0408">Iron</keyword>
<dbReference type="InterPro" id="IPR040086">
    <property type="entry name" value="MJ0683-like"/>
</dbReference>
<dbReference type="SFLD" id="SFLDG01084">
    <property type="entry name" value="Uncharacterised_Radical_SAM_Su"/>
    <property type="match status" value="1"/>
</dbReference>
<evidence type="ECO:0000256" key="3">
    <source>
        <dbReference type="ARBA" id="ARBA00023014"/>
    </source>
</evidence>
<keyword evidence="4" id="KW-0456">Lyase</keyword>
<dbReference type="GO" id="GO:0046872">
    <property type="term" value="F:metal ion binding"/>
    <property type="evidence" value="ECO:0007669"/>
    <property type="project" value="UniProtKB-KW"/>
</dbReference>
<name>A0A2D0W9B0_9CAUD</name>
<protein>
    <submittedName>
        <fullName evidence="4">DNA repair photolyase</fullName>
    </submittedName>
</protein>
<dbReference type="PANTHER" id="PTHR43432:SF3">
    <property type="entry name" value="SLR0285 PROTEIN"/>
    <property type="match status" value="1"/>
</dbReference>
<organism evidence="4 5">
    <name type="scientific">Bordetella phage CN2</name>
    <dbReference type="NCBI Taxonomy" id="1916124"/>
    <lineage>
        <taxon>Viruses</taxon>
        <taxon>Duplodnaviria</taxon>
        <taxon>Heunggongvirae</taxon>
        <taxon>Uroviricota</taxon>
        <taxon>Caudoviricetes</taxon>
        <taxon>Mesyanzhinovviridae</taxon>
        <taxon>Rabinowitzvirinae</taxon>
        <taxon>Vojvodinavirus</taxon>
        <taxon>Vojvodinavirus CN2</taxon>
        <taxon>Bordetella virus CN2</taxon>
    </lineage>
</organism>
<dbReference type="Proteomes" id="UP000240180">
    <property type="component" value="Segment"/>
</dbReference>
<dbReference type="RefSeq" id="YP_009793945.1">
    <property type="nucleotide sequence ID" value="NC_047877.1"/>
</dbReference>
<dbReference type="KEGG" id="vg:54984195"/>
<sequence>MQSEFDHKQWLEGDTGEAAQEAYRYFMRPDPSQREFLGPIEEEFDELTGKVARFRMAKVGMIRNAPEDQMREVKVYLGFDGVTYVPHIRIPNAKPLQGWYQDKHNDKKGSRPRPCFSEAILTEPYGGYCTVGCAFCYINSGFRGYRGTGLISVPMNYGEQVRNQLSKVRTSTAGYFSSFTDPFLPIEDIYHNTQDGARAFTDLGLPVFFLSRLSYPGWAFDVLKQNRYSYAQKSLNTGVDADFQRLSPGAISLTDHIEEVRELRRQGIYTSIQVNPVVPGIVSHDDIRLLFERLAEAGNNHVIVKFVEAGYSWAPAMNERLLKRFGPERANKFIELFTENQAGAQRTIAWEYRREAHELYRAWATELGMTYATCYEYRRGTAPGEPSWLSVGREYTTADQCHGQRVPMFTRTDLNDQFREVQECAPTGCLHCADDNDGKPRCGSELFGAAKALRTTHFKNAVGPDAKDEGDGPKFKGIPVKIID</sequence>
<dbReference type="EMBL" id="KY000219">
    <property type="protein sequence ID" value="APL99230.1"/>
    <property type="molecule type" value="Genomic_DNA"/>
</dbReference>
<dbReference type="InterPro" id="IPR007197">
    <property type="entry name" value="rSAM"/>
</dbReference>
<evidence type="ECO:0000256" key="1">
    <source>
        <dbReference type="ARBA" id="ARBA00022723"/>
    </source>
</evidence>
<keyword evidence="3" id="KW-0411">Iron-sulfur</keyword>
<dbReference type="Gene3D" id="3.80.30.30">
    <property type="match status" value="1"/>
</dbReference>
<reference evidence="4 5" key="1">
    <citation type="submission" date="2016-10" db="EMBL/GenBank/DDBJ databases">
        <title>Properties of three new Bordetella phage species from family Siphoviridae.</title>
        <authorList>
            <person name="Knezevic P."/>
            <person name="Petrovic Fabijan A."/>
            <person name="Doffkay Z."/>
            <person name="Rakhely G."/>
        </authorList>
    </citation>
    <scope>NUCLEOTIDE SEQUENCE [LARGE SCALE GENOMIC DNA]</scope>
</reference>
<keyword evidence="5" id="KW-1185">Reference proteome</keyword>
<dbReference type="SFLD" id="SFLDS00029">
    <property type="entry name" value="Radical_SAM"/>
    <property type="match status" value="1"/>
</dbReference>
<dbReference type="InterPro" id="IPR058240">
    <property type="entry name" value="rSAM_sf"/>
</dbReference>
<dbReference type="GO" id="GO:0016829">
    <property type="term" value="F:lyase activity"/>
    <property type="evidence" value="ECO:0007669"/>
    <property type="project" value="UniProtKB-KW"/>
</dbReference>
<dbReference type="GeneID" id="54984195"/>
<evidence type="ECO:0000313" key="4">
    <source>
        <dbReference type="EMBL" id="APL99230.1"/>
    </source>
</evidence>
<evidence type="ECO:0000313" key="5">
    <source>
        <dbReference type="Proteomes" id="UP000240180"/>
    </source>
</evidence>
<dbReference type="SUPFAM" id="SSF102114">
    <property type="entry name" value="Radical SAM enzymes"/>
    <property type="match status" value="1"/>
</dbReference>
<accession>A0A2D0W9B0</accession>